<keyword evidence="1" id="KW-0175">Coiled coil</keyword>
<organism evidence="2 3">
    <name type="scientific">Aspergillus ruber (strain CBS 135680)</name>
    <dbReference type="NCBI Taxonomy" id="1388766"/>
    <lineage>
        <taxon>Eukaryota</taxon>
        <taxon>Fungi</taxon>
        <taxon>Dikarya</taxon>
        <taxon>Ascomycota</taxon>
        <taxon>Pezizomycotina</taxon>
        <taxon>Eurotiomycetes</taxon>
        <taxon>Eurotiomycetidae</taxon>
        <taxon>Eurotiales</taxon>
        <taxon>Aspergillaceae</taxon>
        <taxon>Aspergillus</taxon>
        <taxon>Aspergillus subgen. Aspergillus</taxon>
    </lineage>
</organism>
<name>A0A017S0A2_ASPRC</name>
<proteinExistence type="predicted"/>
<dbReference type="RefSeq" id="XP_040633719.1">
    <property type="nucleotide sequence ID" value="XM_040783295.1"/>
</dbReference>
<gene>
    <name evidence="2" type="ORF">EURHEDRAFT_417847</name>
</gene>
<dbReference type="AlphaFoldDB" id="A0A017S0A2"/>
<keyword evidence="3" id="KW-1185">Reference proteome</keyword>
<sequence length="366" mass="41791">MEGKNAEIQNLQVEHAQTVQQFVTHSKNIQQRDVCIAQLVQENKNLERNLNKLNGECNRLQSIALTAQEGALRAMEQGGWAAKEDRVVRDELVKLQEGLRLWARKYSRSAVNSNMKSVSARQKDKVVEELKEYCVQTNWYSLLKRMPISSNKVPPIFVQALLTKDIFQNIFADPFFAFPETFDDPELPNRNEMRLLYHTMTRLNNEEAQTWRSQIIRVLSACPSGGKGLSIPDRLQRMASSHAEEIINGSVHIFLREPESETEVIKRNIDLCNLYHQAGELAWSLWAQRTVIVSHGQQSLHEFSSSSSLMAAHRLHHLDEDDKRLDGRKILLCTQPAVLAFGNEHGEHYDTSKVWAKAIVLIEGDA</sequence>
<evidence type="ECO:0000256" key="1">
    <source>
        <dbReference type="SAM" id="Coils"/>
    </source>
</evidence>
<dbReference type="EMBL" id="KK088479">
    <property type="protein sequence ID" value="EYE90029.1"/>
    <property type="molecule type" value="Genomic_DNA"/>
</dbReference>
<evidence type="ECO:0000313" key="2">
    <source>
        <dbReference type="EMBL" id="EYE90029.1"/>
    </source>
</evidence>
<accession>A0A017S0A2</accession>
<dbReference type="OrthoDB" id="4156714at2759"/>
<dbReference type="HOGENOM" id="CLU_040458_1_0_1"/>
<evidence type="ECO:0000313" key="3">
    <source>
        <dbReference type="Proteomes" id="UP000019804"/>
    </source>
</evidence>
<reference evidence="3" key="1">
    <citation type="journal article" date="2014" name="Nat. Commun.">
        <title>Genomic adaptations of the halophilic Dead Sea filamentous fungus Eurotium rubrum.</title>
        <authorList>
            <person name="Kis-Papo T."/>
            <person name="Weig A.R."/>
            <person name="Riley R."/>
            <person name="Persoh D."/>
            <person name="Salamov A."/>
            <person name="Sun H."/>
            <person name="Lipzen A."/>
            <person name="Wasser S.P."/>
            <person name="Rambold G."/>
            <person name="Grigoriev I.V."/>
            <person name="Nevo E."/>
        </authorList>
    </citation>
    <scope>NUCLEOTIDE SEQUENCE [LARGE SCALE GENOMIC DNA]</scope>
    <source>
        <strain evidence="3">CBS 135680</strain>
    </source>
</reference>
<protein>
    <submittedName>
        <fullName evidence="2">Uncharacterized protein</fullName>
    </submittedName>
</protein>
<feature type="coiled-coil region" evidence="1">
    <location>
        <begin position="1"/>
        <end position="63"/>
    </location>
</feature>
<dbReference type="GeneID" id="63698419"/>
<dbReference type="Proteomes" id="UP000019804">
    <property type="component" value="Unassembled WGS sequence"/>
</dbReference>